<reference evidence="2" key="1">
    <citation type="submission" date="2020-12" db="EMBL/GenBank/DDBJ databases">
        <title>Metabolic potential, ecology and presence of endohyphal bacteria is reflected in genomic diversity of Mucoromycotina.</title>
        <authorList>
            <person name="Muszewska A."/>
            <person name="Okrasinska A."/>
            <person name="Steczkiewicz K."/>
            <person name="Drgas O."/>
            <person name="Orlowska M."/>
            <person name="Perlinska-Lenart U."/>
            <person name="Aleksandrzak-Piekarczyk T."/>
            <person name="Szatraj K."/>
            <person name="Zielenkiewicz U."/>
            <person name="Pilsyk S."/>
            <person name="Malc E."/>
            <person name="Mieczkowski P."/>
            <person name="Kruszewska J.S."/>
            <person name="Biernat P."/>
            <person name="Pawlowska J."/>
        </authorList>
    </citation>
    <scope>NUCLEOTIDE SEQUENCE</scope>
    <source>
        <strain evidence="2">WA0000017839</strain>
    </source>
</reference>
<keyword evidence="3" id="KW-1185">Reference proteome</keyword>
<sequence>MTKRVVLFKKKDTHDAYDELFTAHGFSTQFIPVLDHVSTHIDTIKDILTAGPERFSALILTSHRSVHAMAEAYDQITFMSEQTKAAWNRLPVYLVGPHTAHVLSNELPALFNDPSHWTVAPRALELLPHLMALPTAAGELLFLAGDKRRDLIPTELKAARFHVHEIQSYATTRHANLPNRLSQLTSLSSWYVYFSPSGLHYVLDCIDPHQLNGYLAAIGPTTAEAMEQAGLKPDVTSSAPDAQHLLDAIVRSMK</sequence>
<evidence type="ECO:0000259" key="1">
    <source>
        <dbReference type="Pfam" id="PF02602"/>
    </source>
</evidence>
<name>A0A8H7QSI3_9FUNG</name>
<dbReference type="Proteomes" id="UP000603453">
    <property type="component" value="Unassembled WGS sequence"/>
</dbReference>
<dbReference type="AlphaFoldDB" id="A0A8H7QSI3"/>
<dbReference type="GO" id="GO:0005829">
    <property type="term" value="C:cytosol"/>
    <property type="evidence" value="ECO:0007669"/>
    <property type="project" value="TreeGrafter"/>
</dbReference>
<dbReference type="GO" id="GO:0006780">
    <property type="term" value="P:uroporphyrinogen III biosynthetic process"/>
    <property type="evidence" value="ECO:0007669"/>
    <property type="project" value="InterPro"/>
</dbReference>
<dbReference type="OrthoDB" id="5595751at2759"/>
<protein>
    <recommendedName>
        <fullName evidence="1">Tetrapyrrole biosynthesis uroporphyrinogen III synthase domain-containing protein</fullName>
    </recommendedName>
</protein>
<dbReference type="Gene3D" id="3.40.50.10090">
    <property type="match status" value="2"/>
</dbReference>
<dbReference type="SUPFAM" id="SSF69618">
    <property type="entry name" value="HemD-like"/>
    <property type="match status" value="1"/>
</dbReference>
<dbReference type="UniPathway" id="UPA00251">
    <property type="reaction ID" value="UER00320"/>
</dbReference>
<dbReference type="InterPro" id="IPR039793">
    <property type="entry name" value="UROS/Hem4"/>
</dbReference>
<comment type="caution">
    <text evidence="2">The sequence shown here is derived from an EMBL/GenBank/DDBJ whole genome shotgun (WGS) entry which is preliminary data.</text>
</comment>
<dbReference type="InterPro" id="IPR003754">
    <property type="entry name" value="4pyrrol_synth_uPrphyn_synth"/>
</dbReference>
<dbReference type="PANTHER" id="PTHR12390:SF0">
    <property type="entry name" value="UROPORPHYRINOGEN-III SYNTHASE"/>
    <property type="match status" value="1"/>
</dbReference>
<proteinExistence type="predicted"/>
<dbReference type="PANTHER" id="PTHR12390">
    <property type="entry name" value="UROPORPHYRINOGEN III SYNTHASE"/>
    <property type="match status" value="1"/>
</dbReference>
<dbReference type="CDD" id="cd06578">
    <property type="entry name" value="HemD"/>
    <property type="match status" value="1"/>
</dbReference>
<organism evidence="2 3">
    <name type="scientific">Mucor saturninus</name>
    <dbReference type="NCBI Taxonomy" id="64648"/>
    <lineage>
        <taxon>Eukaryota</taxon>
        <taxon>Fungi</taxon>
        <taxon>Fungi incertae sedis</taxon>
        <taxon>Mucoromycota</taxon>
        <taxon>Mucoromycotina</taxon>
        <taxon>Mucoromycetes</taxon>
        <taxon>Mucorales</taxon>
        <taxon>Mucorineae</taxon>
        <taxon>Mucoraceae</taxon>
        <taxon>Mucor</taxon>
    </lineage>
</organism>
<dbReference type="Pfam" id="PF02602">
    <property type="entry name" value="HEM4"/>
    <property type="match status" value="1"/>
</dbReference>
<feature type="domain" description="Tetrapyrrole biosynthesis uroporphyrinogen III synthase" evidence="1">
    <location>
        <begin position="16"/>
        <end position="246"/>
    </location>
</feature>
<dbReference type="InterPro" id="IPR036108">
    <property type="entry name" value="4pyrrol_syn_uPrphyn_synt_sf"/>
</dbReference>
<evidence type="ECO:0000313" key="3">
    <source>
        <dbReference type="Proteomes" id="UP000603453"/>
    </source>
</evidence>
<evidence type="ECO:0000313" key="2">
    <source>
        <dbReference type="EMBL" id="KAG2197607.1"/>
    </source>
</evidence>
<accession>A0A8H7QSI3</accession>
<dbReference type="GO" id="GO:0004852">
    <property type="term" value="F:uroporphyrinogen-III synthase activity"/>
    <property type="evidence" value="ECO:0007669"/>
    <property type="project" value="InterPro"/>
</dbReference>
<dbReference type="EMBL" id="JAEPRD010000125">
    <property type="protein sequence ID" value="KAG2197607.1"/>
    <property type="molecule type" value="Genomic_DNA"/>
</dbReference>
<dbReference type="GO" id="GO:0006782">
    <property type="term" value="P:protoporphyrinogen IX biosynthetic process"/>
    <property type="evidence" value="ECO:0007669"/>
    <property type="project" value="UniProtKB-UniPathway"/>
</dbReference>
<gene>
    <name evidence="2" type="ORF">INT47_006670</name>
</gene>